<evidence type="ECO:0000313" key="9">
    <source>
        <dbReference type="Proteomes" id="UP000663873"/>
    </source>
</evidence>
<keyword evidence="1" id="KW-0472">Membrane</keyword>
<dbReference type="Proteomes" id="UP000663833">
    <property type="component" value="Unassembled WGS sequence"/>
</dbReference>
<dbReference type="EMBL" id="CAJOBO010000486">
    <property type="protein sequence ID" value="CAF4232652.1"/>
    <property type="molecule type" value="Genomic_DNA"/>
</dbReference>
<dbReference type="EMBL" id="CAJOBR010000091">
    <property type="protein sequence ID" value="CAF4462993.1"/>
    <property type="molecule type" value="Genomic_DNA"/>
</dbReference>
<comment type="caution">
    <text evidence="4">The sequence shown here is derived from an EMBL/GenBank/DDBJ whole genome shotgun (WGS) entry which is preliminary data.</text>
</comment>
<keyword evidence="1" id="KW-1133">Transmembrane helix</keyword>
<evidence type="ECO:0000313" key="8">
    <source>
        <dbReference type="Proteomes" id="UP000663872"/>
    </source>
</evidence>
<dbReference type="Proteomes" id="UP000663851">
    <property type="component" value="Unassembled WGS sequence"/>
</dbReference>
<feature type="transmembrane region" description="Helical" evidence="1">
    <location>
        <begin position="27"/>
        <end position="50"/>
    </location>
</feature>
<dbReference type="EMBL" id="CAJOBP010000396">
    <property type="protein sequence ID" value="CAF4172637.1"/>
    <property type="molecule type" value="Genomic_DNA"/>
</dbReference>
<dbReference type="Proteomes" id="UP000663872">
    <property type="component" value="Unassembled WGS sequence"/>
</dbReference>
<evidence type="ECO:0000256" key="1">
    <source>
        <dbReference type="SAM" id="Phobius"/>
    </source>
</evidence>
<dbReference type="Proteomes" id="UP000663873">
    <property type="component" value="Unassembled WGS sequence"/>
</dbReference>
<evidence type="ECO:0000313" key="2">
    <source>
        <dbReference type="EMBL" id="CAF3253504.1"/>
    </source>
</evidence>
<evidence type="ECO:0000313" key="6">
    <source>
        <dbReference type="EMBL" id="CAF4232652.1"/>
    </source>
</evidence>
<organism evidence="4 8">
    <name type="scientific">Rotaria socialis</name>
    <dbReference type="NCBI Taxonomy" id="392032"/>
    <lineage>
        <taxon>Eukaryota</taxon>
        <taxon>Metazoa</taxon>
        <taxon>Spiralia</taxon>
        <taxon>Gnathifera</taxon>
        <taxon>Rotifera</taxon>
        <taxon>Eurotatoria</taxon>
        <taxon>Bdelloidea</taxon>
        <taxon>Philodinida</taxon>
        <taxon>Philodinidae</taxon>
        <taxon>Rotaria</taxon>
    </lineage>
</organism>
<dbReference type="AlphaFoldDB" id="A0A818QC73"/>
<dbReference type="Proteomes" id="UP000663848">
    <property type="component" value="Unassembled WGS sequence"/>
</dbReference>
<dbReference type="OrthoDB" id="10041150at2759"/>
<sequence length="72" mass="7937">MIPLNQPPVTTENHIIRGDPAARRFGLVLFGTLALITIGAVLGIGLGNIAHYRYFSPYTQTALNYTLLRQLI</sequence>
<evidence type="ECO:0000313" key="4">
    <source>
        <dbReference type="EMBL" id="CAF3637725.1"/>
    </source>
</evidence>
<evidence type="ECO:0000313" key="5">
    <source>
        <dbReference type="EMBL" id="CAF4172637.1"/>
    </source>
</evidence>
<evidence type="ECO:0000313" key="3">
    <source>
        <dbReference type="EMBL" id="CAF3487791.1"/>
    </source>
</evidence>
<evidence type="ECO:0000313" key="7">
    <source>
        <dbReference type="EMBL" id="CAF4462993.1"/>
    </source>
</evidence>
<keyword evidence="1" id="KW-0812">Transmembrane</keyword>
<protein>
    <submittedName>
        <fullName evidence="4">Uncharacterized protein</fullName>
    </submittedName>
</protein>
<reference evidence="4" key="1">
    <citation type="submission" date="2021-02" db="EMBL/GenBank/DDBJ databases">
        <authorList>
            <person name="Nowell W R."/>
        </authorList>
    </citation>
    <scope>NUCLEOTIDE SEQUENCE</scope>
</reference>
<dbReference type="EMBL" id="CAJNYD010003252">
    <property type="protein sequence ID" value="CAF3487791.1"/>
    <property type="molecule type" value="Genomic_DNA"/>
</dbReference>
<gene>
    <name evidence="4" type="ORF">GRG538_LOCUS24506</name>
    <name evidence="6" type="ORF">HFQ381_LOCUS9332</name>
    <name evidence="3" type="ORF">LUA448_LOCUS24447</name>
    <name evidence="7" type="ORF">QYT958_LOCUS1583</name>
    <name evidence="2" type="ORF">TIS948_LOCUS15350</name>
    <name evidence="5" type="ORF">UJA718_LOCUS4794</name>
</gene>
<dbReference type="EMBL" id="CAJNYT010004141">
    <property type="protein sequence ID" value="CAF3637725.1"/>
    <property type="molecule type" value="Genomic_DNA"/>
</dbReference>
<name>A0A818QC73_9BILA</name>
<dbReference type="EMBL" id="CAJNXB010002473">
    <property type="protein sequence ID" value="CAF3253504.1"/>
    <property type="molecule type" value="Genomic_DNA"/>
</dbReference>
<keyword evidence="9" id="KW-1185">Reference proteome</keyword>
<dbReference type="Proteomes" id="UP000663825">
    <property type="component" value="Unassembled WGS sequence"/>
</dbReference>
<accession>A0A818QC73</accession>
<proteinExistence type="predicted"/>